<dbReference type="PANTHER" id="PTHR34989">
    <property type="entry name" value="PROTEIN HDED"/>
    <property type="match status" value="1"/>
</dbReference>
<proteinExistence type="predicted"/>
<feature type="transmembrane region" description="Helical" evidence="2">
    <location>
        <begin position="180"/>
        <end position="204"/>
    </location>
</feature>
<feature type="transmembrane region" description="Helical" evidence="2">
    <location>
        <begin position="34"/>
        <end position="57"/>
    </location>
</feature>
<reference evidence="3" key="1">
    <citation type="submission" date="2021-04" db="EMBL/GenBank/DDBJ databases">
        <title>Genome based classification of Actinospica acidithermotolerans sp. nov., an actinobacterium isolated from an Indonesian hot spring.</title>
        <authorList>
            <person name="Kusuma A.B."/>
            <person name="Putra K.E."/>
            <person name="Nafisah S."/>
            <person name="Loh J."/>
            <person name="Nouioui I."/>
            <person name="Goodfellow M."/>
        </authorList>
    </citation>
    <scope>NUCLEOTIDE SEQUENCE</scope>
    <source>
        <strain evidence="3">DSM 45618</strain>
    </source>
</reference>
<keyword evidence="4" id="KW-1185">Reference proteome</keyword>
<dbReference type="GO" id="GO:0005886">
    <property type="term" value="C:plasma membrane"/>
    <property type="evidence" value="ECO:0007669"/>
    <property type="project" value="TreeGrafter"/>
</dbReference>
<feature type="region of interest" description="Disordered" evidence="1">
    <location>
        <begin position="1"/>
        <end position="24"/>
    </location>
</feature>
<feature type="transmembrane region" description="Helical" evidence="2">
    <location>
        <begin position="154"/>
        <end position="174"/>
    </location>
</feature>
<protein>
    <submittedName>
        <fullName evidence="3">DUF308 domain-containing protein</fullName>
    </submittedName>
</protein>
<comment type="caution">
    <text evidence="3">The sequence shown here is derived from an EMBL/GenBank/DDBJ whole genome shotgun (WGS) entry which is preliminary data.</text>
</comment>
<evidence type="ECO:0000313" key="3">
    <source>
        <dbReference type="EMBL" id="MBS2966501.1"/>
    </source>
</evidence>
<evidence type="ECO:0000313" key="4">
    <source>
        <dbReference type="Proteomes" id="UP000677913"/>
    </source>
</evidence>
<dbReference type="Proteomes" id="UP000677913">
    <property type="component" value="Unassembled WGS sequence"/>
</dbReference>
<dbReference type="RefSeq" id="WP_211471634.1">
    <property type="nucleotide sequence ID" value="NZ_JAGSXH010000156.1"/>
</dbReference>
<accession>A0A8J8BFU2</accession>
<name>A0A8J8BFU2_9ACTN</name>
<gene>
    <name evidence="3" type="ORF">KGA66_25905</name>
</gene>
<feature type="transmembrane region" description="Helical" evidence="2">
    <location>
        <begin position="94"/>
        <end position="117"/>
    </location>
</feature>
<evidence type="ECO:0000256" key="1">
    <source>
        <dbReference type="SAM" id="MobiDB-lite"/>
    </source>
</evidence>
<keyword evidence="2" id="KW-0812">Transmembrane</keyword>
<keyword evidence="2" id="KW-0472">Membrane</keyword>
<dbReference type="AlphaFoldDB" id="A0A8J8BFU2"/>
<dbReference type="InterPro" id="IPR005325">
    <property type="entry name" value="DUF308_memb"/>
</dbReference>
<feature type="transmembrane region" description="Helical" evidence="2">
    <location>
        <begin position="123"/>
        <end position="142"/>
    </location>
</feature>
<dbReference type="PANTHER" id="PTHR34989:SF1">
    <property type="entry name" value="PROTEIN HDED"/>
    <property type="match status" value="1"/>
</dbReference>
<dbReference type="EMBL" id="JAGSXH010000156">
    <property type="protein sequence ID" value="MBS2966501.1"/>
    <property type="molecule type" value="Genomic_DNA"/>
</dbReference>
<keyword evidence="2" id="KW-1133">Transmembrane helix</keyword>
<evidence type="ECO:0000256" key="2">
    <source>
        <dbReference type="SAM" id="Phobius"/>
    </source>
</evidence>
<feature type="transmembrane region" description="Helical" evidence="2">
    <location>
        <begin position="63"/>
        <end position="82"/>
    </location>
</feature>
<dbReference type="InterPro" id="IPR052712">
    <property type="entry name" value="Acid_resist_chaperone_HdeD"/>
</dbReference>
<dbReference type="Pfam" id="PF03729">
    <property type="entry name" value="DUF308"/>
    <property type="match status" value="2"/>
</dbReference>
<sequence>MSEPLSGRVVGPDEGPGPEPGAARRPGLLSPKWARAWLVPVVFGVTSVLLGVLVLAWPGHGVGALTVLFGLYLLATGGYRLVAAVQLRGVDPIARVVALVLAVLAVAVGVVCLIDPFSTASSFAVVAGAFWFAAGAITWFGARQRRGRERAFGRSPGLAGGVFSMIVGLLIMLFPSASLVFLAVVLGCWLVFFGFSALATGLAARRLLKNVERAVLYWP</sequence>
<organism evidence="3 4">
    <name type="scientific">Actinocrinis puniceicyclus</name>
    <dbReference type="NCBI Taxonomy" id="977794"/>
    <lineage>
        <taxon>Bacteria</taxon>
        <taxon>Bacillati</taxon>
        <taxon>Actinomycetota</taxon>
        <taxon>Actinomycetes</taxon>
        <taxon>Catenulisporales</taxon>
        <taxon>Actinospicaceae</taxon>
        <taxon>Actinocrinis</taxon>
    </lineage>
</organism>